<accession>A0A090SZP7</accession>
<evidence type="ECO:0000313" key="2">
    <source>
        <dbReference type="Proteomes" id="UP000029224"/>
    </source>
</evidence>
<name>A0A090SZP7_9VIBR</name>
<keyword evidence="2" id="KW-1185">Reference proteome</keyword>
<reference evidence="1 2" key="2">
    <citation type="submission" date="2014-09" db="EMBL/GenBank/DDBJ databases">
        <authorList>
            <consortium name="NBRP consortium"/>
            <person name="Sawabe T."/>
            <person name="Meirelles P."/>
            <person name="Nakanishi M."/>
            <person name="Sayaka M."/>
            <person name="Hattori M."/>
            <person name="Ohkuma M."/>
        </authorList>
    </citation>
    <scope>NUCLEOTIDE SEQUENCE [LARGE SCALE GENOMIC DNA]</scope>
    <source>
        <strain evidence="1 2">JCM 19240</strain>
    </source>
</reference>
<evidence type="ECO:0000313" key="1">
    <source>
        <dbReference type="EMBL" id="GAL31914.1"/>
    </source>
</evidence>
<organism evidence="1 2">
    <name type="scientific">Vibrio maritimus</name>
    <dbReference type="NCBI Taxonomy" id="990268"/>
    <lineage>
        <taxon>Bacteria</taxon>
        <taxon>Pseudomonadati</taxon>
        <taxon>Pseudomonadota</taxon>
        <taxon>Gammaproteobacteria</taxon>
        <taxon>Vibrionales</taxon>
        <taxon>Vibrionaceae</taxon>
        <taxon>Vibrio</taxon>
    </lineage>
</organism>
<proteinExistence type="predicted"/>
<dbReference type="Proteomes" id="UP000029224">
    <property type="component" value="Unassembled WGS sequence"/>
</dbReference>
<gene>
    <name evidence="1" type="ORF">JCM19240_5345</name>
</gene>
<protein>
    <submittedName>
        <fullName evidence="1">Uncharacterized protein</fullName>
    </submittedName>
</protein>
<dbReference type="AlphaFoldDB" id="A0A090SZP7"/>
<sequence length="63" mass="7416">MYLKFKWAKLDSVEAIQLEVKKYLEQTLDATTQGVTYQALISSTKTLLTYLCRTTVISRWIRR</sequence>
<dbReference type="EMBL" id="BBMT01000001">
    <property type="protein sequence ID" value="GAL31914.1"/>
    <property type="molecule type" value="Genomic_DNA"/>
</dbReference>
<comment type="caution">
    <text evidence="1">The sequence shown here is derived from an EMBL/GenBank/DDBJ whole genome shotgun (WGS) entry which is preliminary data.</text>
</comment>
<reference evidence="1 2" key="1">
    <citation type="submission" date="2014-09" db="EMBL/GenBank/DDBJ databases">
        <title>Vibrio maritimus JCM 19240. (C210) whole genome shotgun sequence.</title>
        <authorList>
            <person name="Sawabe T."/>
            <person name="Meirelles P."/>
            <person name="Nakanishi M."/>
            <person name="Sayaka M."/>
            <person name="Hattori M."/>
            <person name="Ohkuma M."/>
        </authorList>
    </citation>
    <scope>NUCLEOTIDE SEQUENCE [LARGE SCALE GENOMIC DNA]</scope>
    <source>
        <strain evidence="1 2">JCM 19240</strain>
    </source>
</reference>